<evidence type="ECO:0000256" key="1">
    <source>
        <dbReference type="SAM" id="MobiDB-lite"/>
    </source>
</evidence>
<dbReference type="EMBL" id="CAJNNV010003533">
    <property type="protein sequence ID" value="CAE8589186.1"/>
    <property type="molecule type" value="Genomic_DNA"/>
</dbReference>
<dbReference type="InterPro" id="IPR010699">
    <property type="entry name" value="DUF1275"/>
</dbReference>
<feature type="region of interest" description="Disordered" evidence="1">
    <location>
        <begin position="57"/>
        <end position="79"/>
    </location>
</feature>
<organism evidence="4 5">
    <name type="scientific">Polarella glacialis</name>
    <name type="common">Dinoflagellate</name>
    <dbReference type="NCBI Taxonomy" id="89957"/>
    <lineage>
        <taxon>Eukaryota</taxon>
        <taxon>Sar</taxon>
        <taxon>Alveolata</taxon>
        <taxon>Dinophyceae</taxon>
        <taxon>Suessiales</taxon>
        <taxon>Suessiaceae</taxon>
        <taxon>Polarella</taxon>
    </lineage>
</organism>
<proteinExistence type="predicted"/>
<dbReference type="Pfam" id="PF06912">
    <property type="entry name" value="DUF1275"/>
    <property type="match status" value="1"/>
</dbReference>
<keyword evidence="2" id="KW-0812">Transmembrane</keyword>
<keyword evidence="2" id="KW-0472">Membrane</keyword>
<feature type="transmembrane region" description="Helical" evidence="2">
    <location>
        <begin position="300"/>
        <end position="318"/>
    </location>
</feature>
<keyword evidence="2" id="KW-1133">Transmembrane helix</keyword>
<evidence type="ECO:0000313" key="3">
    <source>
        <dbReference type="EMBL" id="CAE8589186.1"/>
    </source>
</evidence>
<gene>
    <name evidence="3" type="ORF">PGLA1383_LOCUS7963</name>
    <name evidence="4" type="ORF">PGLA2088_LOCUS25472</name>
</gene>
<evidence type="ECO:0000313" key="5">
    <source>
        <dbReference type="Proteomes" id="UP000626109"/>
    </source>
</evidence>
<protein>
    <submittedName>
        <fullName evidence="4">Uncharacterized protein</fullName>
    </submittedName>
</protein>
<name>A0A813JVE3_POLGL</name>
<comment type="caution">
    <text evidence="4">The sequence shown here is derived from an EMBL/GenBank/DDBJ whole genome shotgun (WGS) entry which is preliminary data.</text>
</comment>
<evidence type="ECO:0000313" key="4">
    <source>
        <dbReference type="EMBL" id="CAE8687450.1"/>
    </source>
</evidence>
<feature type="transmembrane region" description="Helical" evidence="2">
    <location>
        <begin position="189"/>
        <end position="206"/>
    </location>
</feature>
<keyword evidence="6" id="KW-1185">Reference proteome</keyword>
<feature type="transmembrane region" description="Helical" evidence="2">
    <location>
        <begin position="159"/>
        <end position="177"/>
    </location>
</feature>
<evidence type="ECO:0000256" key="2">
    <source>
        <dbReference type="SAM" id="Phobius"/>
    </source>
</evidence>
<feature type="transmembrane region" description="Helical" evidence="2">
    <location>
        <begin position="274"/>
        <end position="294"/>
    </location>
</feature>
<dbReference type="Proteomes" id="UP000626109">
    <property type="component" value="Unassembled WGS sequence"/>
</dbReference>
<dbReference type="Proteomes" id="UP000654075">
    <property type="component" value="Unassembled WGS sequence"/>
</dbReference>
<dbReference type="EMBL" id="CAJNNW010026748">
    <property type="protein sequence ID" value="CAE8687450.1"/>
    <property type="molecule type" value="Genomic_DNA"/>
</dbReference>
<sequence length="349" mass="37653">MATAEQLQQQILALEQLGRQQAEQIAALSQALEQRGAAAAVTPQGNQATDDLAETMSVSDDAERMSSSGEPSNGDARAAAPAVGDSWSRKFWLAVGFSFVNGWIDAVSLVRYGAFGTMMVGNVLYFALHVAYLCADESIRTLEATHGAISPWSLQQDPFYGYIVLLYMAGSMLHAVLAKYQWITGRRCAPFIMASMVAFEMVQYLPDQSAQIGTPHGKMLILILAPVFGFTNSLVVAGRVGRLPWATTNDILSLCSTLVGKPPCTASSEERRRLALPFAMLVSMICGAISGALLDAATKKWRFEFSVISPLLALLLWLNEPLKTARLRAVVPCFGKVAEAETPEAVSVV</sequence>
<accession>A0A813JVE3</accession>
<reference evidence="4" key="1">
    <citation type="submission" date="2021-02" db="EMBL/GenBank/DDBJ databases">
        <authorList>
            <person name="Dougan E. K."/>
            <person name="Rhodes N."/>
            <person name="Thang M."/>
            <person name="Chan C."/>
        </authorList>
    </citation>
    <scope>NUCLEOTIDE SEQUENCE</scope>
</reference>
<feature type="transmembrane region" description="Helical" evidence="2">
    <location>
        <begin position="218"/>
        <end position="237"/>
    </location>
</feature>
<evidence type="ECO:0000313" key="6">
    <source>
        <dbReference type="Proteomes" id="UP000654075"/>
    </source>
</evidence>
<dbReference type="AlphaFoldDB" id="A0A813JVE3"/>